<keyword evidence="1" id="KW-0732">Signal</keyword>
<accession>A0A2K8L2I4</accession>
<dbReference type="KEGG" id="mfn:Ga0123462_0665"/>
<dbReference type="Proteomes" id="UP000231637">
    <property type="component" value="Chromosome"/>
</dbReference>
<evidence type="ECO:0000313" key="2">
    <source>
        <dbReference type="EMBL" id="ATX81535.1"/>
    </source>
</evidence>
<evidence type="ECO:0000256" key="1">
    <source>
        <dbReference type="SAM" id="SignalP"/>
    </source>
</evidence>
<feature type="signal peptide" evidence="1">
    <location>
        <begin position="1"/>
        <end position="27"/>
    </location>
</feature>
<dbReference type="RefSeq" id="WP_100264983.1">
    <property type="nucleotide sequence ID" value="NZ_CP018800.1"/>
</dbReference>
<protein>
    <recommendedName>
        <fullName evidence="4">Sporulation related domain-containing protein</fullName>
    </recommendedName>
</protein>
<dbReference type="OrthoDB" id="5295624at2"/>
<keyword evidence="3" id="KW-1185">Reference proteome</keyword>
<evidence type="ECO:0000313" key="3">
    <source>
        <dbReference type="Proteomes" id="UP000231637"/>
    </source>
</evidence>
<organism evidence="2 3">
    <name type="scientific">Mariprofundus ferrinatatus</name>
    <dbReference type="NCBI Taxonomy" id="1921087"/>
    <lineage>
        <taxon>Bacteria</taxon>
        <taxon>Pseudomonadati</taxon>
        <taxon>Pseudomonadota</taxon>
        <taxon>Candidatius Mariprofundia</taxon>
        <taxon>Mariprofundales</taxon>
        <taxon>Mariprofundaceae</taxon>
        <taxon>Mariprofundus</taxon>
    </lineage>
</organism>
<proteinExistence type="predicted"/>
<evidence type="ECO:0008006" key="4">
    <source>
        <dbReference type="Google" id="ProtNLM"/>
    </source>
</evidence>
<gene>
    <name evidence="2" type="ORF">Ga0123462_0665</name>
</gene>
<feature type="chain" id="PRO_5014991808" description="Sporulation related domain-containing protein" evidence="1">
    <location>
        <begin position="28"/>
        <end position="216"/>
    </location>
</feature>
<sequence>MNRTVRISLLLLLSATASLIWLRPAPAPVPPTVRITIPVSLSDNSAQRDNADGLWRVVTQRVLTQDAIRSLQNQLKAMGLTPLTLRTKEDVTLHAFDDPGHYTTYEEAEKAGNIWKGLGIQADVIKSQEGIYVAGLGRFYQSHYAEGLLIRLKETGKPFRYEQRTIPIPVWRFTFPAAEKTAAEKLWKQLSESGVIMPVLIPEIRYRELYGDISPE</sequence>
<dbReference type="EMBL" id="CP018800">
    <property type="protein sequence ID" value="ATX81535.1"/>
    <property type="molecule type" value="Genomic_DNA"/>
</dbReference>
<reference evidence="2 3" key="1">
    <citation type="submission" date="2016-12" db="EMBL/GenBank/DDBJ databases">
        <title>Isolation and genomic insights into novel planktonic Zetaproteobacteria from stratified waters of the Chesapeake Bay.</title>
        <authorList>
            <person name="McAllister S.M."/>
            <person name="Kato S."/>
            <person name="Chan C.S."/>
            <person name="Chiu B.K."/>
            <person name="Field E.K."/>
        </authorList>
    </citation>
    <scope>NUCLEOTIDE SEQUENCE [LARGE SCALE GENOMIC DNA]</scope>
    <source>
        <strain evidence="2 3">CP-8</strain>
    </source>
</reference>
<name>A0A2K8L2I4_9PROT</name>
<dbReference type="AlphaFoldDB" id="A0A2K8L2I4"/>